<evidence type="ECO:0000256" key="3">
    <source>
        <dbReference type="ARBA" id="ARBA00022701"/>
    </source>
</evidence>
<dbReference type="GO" id="GO:0000922">
    <property type="term" value="C:spindle pole"/>
    <property type="evidence" value="ECO:0007669"/>
    <property type="project" value="InterPro"/>
</dbReference>
<sequence length="1069" mass="121436">MASTGQSGAKKGNAPLSADVIISENLQKLIRKLSPAEASSRELQQSEQMAWKTIRNHRYLIPNSHEVGRSLDALAERFRVEDMAEFGSTLLELSGRVLAQPEWLDHDSSQNVQWSLLDFLLSLAQEPIQNIRRNWVLMNQHRLSVISALEVAERRSSRTDVAGNDSRDPEVDWAALLREDFLQPAHSLGGSSDTLSEWSDDESDPVETEAVERDTRPDIGAVYEQAMQAAIPCTAPAPLHLPPGEGDQPKGGNFRIIQPVLFALGHRQGPALRLNRLPQLPPLVPPMAVSHYEESVRDEHLLPRTIHAPWWRQNVKTFALPGDADHLDNFAVTYVQFLNLKTVGLMELRPPSTITEACLMREILFMFVRPASCGFFAFDRETRRIRVRDHISIPTATTYTLSGFLEANVLPALEDMLELRHIIDEHTLSSHEASTGTLECFAYGLRDLVDPISELLVAYEDRGEEATLIDFVAEFRLHFRRLHLLRGLAQDAILGEGPQHLRSSYLLSRLYSQTQPHVPHQKLATALLLVSLKRYCSIIDAWWRRATLEDRHNEFVVERCEEDASGYVRRRSVAPDESPAVRESFGKLRHCPFYRILLEHALESGDTQDLLANVNLLGEMLASSNESQPRSLYDELAAQLLAQVRIYCGGGGGSPEEKTKEKDEEQGEAGQNADELLLSSVQGIRNLDLLHIFTRPARERLLESQECGSAPPSVQVGDVLSLLEDSTHLQLKAELPDALREILLRRQCRANEYAMRAYSEVLHLGETTRFLRHILLLEAYYLLFPFYNALFVRIETESGWARESQLSSDLYEVLLPAYPRCAGQLHVQVISQVACRSHNAYEALEALELSYDMPVALQRILTERHMQSYNAVWRLMLKVKWAVWKLENLAFLRRPKAQSYAPLDLHGLTIRRLEILRFWLIYLTDNLHSHIMGALAVKFELRISGCQNIRELSARHDEYVASLLTRCLLTEDFAPFRVVLEQLFYLVFVLHMEWTACARHLGDSDALSLATEEDGTRDEYLAHNQVEEIEKTYVRCHQTLGDILHKLVYQQDHGFLTALEVAVNTSVPY</sequence>
<dbReference type="GO" id="GO:0000930">
    <property type="term" value="C:gamma-tubulin complex"/>
    <property type="evidence" value="ECO:0007669"/>
    <property type="project" value="TreeGrafter"/>
</dbReference>
<evidence type="ECO:0000256" key="4">
    <source>
        <dbReference type="ARBA" id="ARBA00023212"/>
    </source>
</evidence>
<dbReference type="PANTHER" id="PTHR19302">
    <property type="entry name" value="GAMMA TUBULIN COMPLEX PROTEIN"/>
    <property type="match status" value="1"/>
</dbReference>
<evidence type="ECO:0000256" key="1">
    <source>
        <dbReference type="ARBA" id="ARBA00010337"/>
    </source>
</evidence>
<dbReference type="GO" id="GO:0051321">
    <property type="term" value="P:meiotic cell cycle"/>
    <property type="evidence" value="ECO:0007669"/>
    <property type="project" value="TreeGrafter"/>
</dbReference>
<dbReference type="OrthoDB" id="66546at2759"/>
<dbReference type="InterPro" id="IPR040457">
    <property type="entry name" value="GCP_C"/>
</dbReference>
<organism evidence="9 10">
    <name type="scientific">Drosophila kikkawai</name>
    <name type="common">Fruit fly</name>
    <dbReference type="NCBI Taxonomy" id="30033"/>
    <lineage>
        <taxon>Eukaryota</taxon>
        <taxon>Metazoa</taxon>
        <taxon>Ecdysozoa</taxon>
        <taxon>Arthropoda</taxon>
        <taxon>Hexapoda</taxon>
        <taxon>Insecta</taxon>
        <taxon>Pterygota</taxon>
        <taxon>Neoptera</taxon>
        <taxon>Endopterygota</taxon>
        <taxon>Diptera</taxon>
        <taxon>Brachycera</taxon>
        <taxon>Muscomorpha</taxon>
        <taxon>Ephydroidea</taxon>
        <taxon>Drosophilidae</taxon>
        <taxon>Drosophila</taxon>
        <taxon>Sophophora</taxon>
    </lineage>
</organism>
<gene>
    <name evidence="10" type="primary">Grip128</name>
</gene>
<dbReference type="Pfam" id="PF04130">
    <property type="entry name" value="GCP_C_terminal"/>
    <property type="match status" value="1"/>
</dbReference>
<dbReference type="GO" id="GO:0051011">
    <property type="term" value="F:microtubule minus-end binding"/>
    <property type="evidence" value="ECO:0007669"/>
    <property type="project" value="TreeGrafter"/>
</dbReference>
<dbReference type="PANTHER" id="PTHR19302:SF33">
    <property type="entry name" value="GAMMA-TUBULIN COMPLEX COMPONENT 5"/>
    <property type="match status" value="1"/>
</dbReference>
<dbReference type="OMA" id="ILRFWLM"/>
<dbReference type="InterPro" id="IPR007259">
    <property type="entry name" value="GCP"/>
</dbReference>
<evidence type="ECO:0000259" key="7">
    <source>
        <dbReference type="Pfam" id="PF04130"/>
    </source>
</evidence>
<keyword evidence="4 5" id="KW-0206">Cytoskeleton</keyword>
<dbReference type="GO" id="GO:0005874">
    <property type="term" value="C:microtubule"/>
    <property type="evidence" value="ECO:0007669"/>
    <property type="project" value="UniProtKB-KW"/>
</dbReference>
<feature type="domain" description="Gamma tubulin complex component C-terminal" evidence="7">
    <location>
        <begin position="771"/>
        <end position="1059"/>
    </location>
</feature>
<proteinExistence type="inferred from homology"/>
<feature type="compositionally biased region" description="Acidic residues" evidence="6">
    <location>
        <begin position="198"/>
        <end position="209"/>
    </location>
</feature>
<dbReference type="GO" id="GO:0000278">
    <property type="term" value="P:mitotic cell cycle"/>
    <property type="evidence" value="ECO:0007669"/>
    <property type="project" value="TreeGrafter"/>
</dbReference>
<feature type="region of interest" description="Disordered" evidence="6">
    <location>
        <begin position="652"/>
        <end position="671"/>
    </location>
</feature>
<dbReference type="InterPro" id="IPR059169">
    <property type="entry name" value="GCP5_N_ext"/>
</dbReference>
<dbReference type="Gene3D" id="1.20.120.1900">
    <property type="entry name" value="Gamma-tubulin complex, C-terminal domain"/>
    <property type="match status" value="1"/>
</dbReference>
<dbReference type="RefSeq" id="XP_017021797.1">
    <property type="nucleotide sequence ID" value="XM_017166308.3"/>
</dbReference>
<dbReference type="Proteomes" id="UP001652661">
    <property type="component" value="Chromosome 2L"/>
</dbReference>
<dbReference type="InterPro" id="IPR041470">
    <property type="entry name" value="GCP_N"/>
</dbReference>
<keyword evidence="2 5" id="KW-0963">Cytoplasm</keyword>
<evidence type="ECO:0000256" key="6">
    <source>
        <dbReference type="SAM" id="MobiDB-lite"/>
    </source>
</evidence>
<dbReference type="GO" id="GO:0031122">
    <property type="term" value="P:cytoplasmic microtubule organization"/>
    <property type="evidence" value="ECO:0007669"/>
    <property type="project" value="TreeGrafter"/>
</dbReference>
<comment type="similarity">
    <text evidence="1 5">Belongs to the TUBGCP family.</text>
</comment>
<dbReference type="GO" id="GO:0051225">
    <property type="term" value="P:spindle assembly"/>
    <property type="evidence" value="ECO:0007669"/>
    <property type="project" value="TreeGrafter"/>
</dbReference>
<evidence type="ECO:0000256" key="2">
    <source>
        <dbReference type="ARBA" id="ARBA00022490"/>
    </source>
</evidence>
<dbReference type="InterPro" id="IPR042241">
    <property type="entry name" value="GCP_C_sf"/>
</dbReference>
<comment type="subcellular location">
    <subcellularLocation>
        <location evidence="5">Cytoplasm</location>
        <location evidence="5">Cytoskeleton</location>
        <location evidence="5">Microtubule organizing center</location>
    </subcellularLocation>
</comment>
<keyword evidence="9" id="KW-1185">Reference proteome</keyword>
<evidence type="ECO:0000313" key="9">
    <source>
        <dbReference type="Proteomes" id="UP001652661"/>
    </source>
</evidence>
<accession>A0A6P4HZC5</accession>
<dbReference type="AlphaFoldDB" id="A0A6P4HZC5"/>
<evidence type="ECO:0000256" key="5">
    <source>
        <dbReference type="RuleBase" id="RU363050"/>
    </source>
</evidence>
<reference evidence="10" key="2">
    <citation type="submission" date="2025-08" db="UniProtKB">
        <authorList>
            <consortium name="RefSeq"/>
        </authorList>
    </citation>
    <scope>IDENTIFICATION</scope>
    <source>
        <strain evidence="10">14028-0561.14</strain>
        <tissue evidence="10">Whole fly</tissue>
    </source>
</reference>
<dbReference type="CDD" id="cd22572">
    <property type="entry name" value="GCP5_NTD"/>
    <property type="match status" value="1"/>
</dbReference>
<evidence type="ECO:0000313" key="10">
    <source>
        <dbReference type="RefSeq" id="XP_017021797.1"/>
    </source>
</evidence>
<dbReference type="GO" id="GO:0043015">
    <property type="term" value="F:gamma-tubulin binding"/>
    <property type="evidence" value="ECO:0007669"/>
    <property type="project" value="InterPro"/>
</dbReference>
<feature type="domain" description="Gamma tubulin complex component protein N-terminal" evidence="8">
    <location>
        <begin position="361"/>
        <end position="564"/>
    </location>
</feature>
<evidence type="ECO:0000259" key="8">
    <source>
        <dbReference type="Pfam" id="PF17681"/>
    </source>
</evidence>
<protein>
    <recommendedName>
        <fullName evidence="5">Gamma-tubulin complex component</fullName>
    </recommendedName>
</protein>
<keyword evidence="3 5" id="KW-0493">Microtubule</keyword>
<reference evidence="9" key="1">
    <citation type="submission" date="2025-05" db="UniProtKB">
        <authorList>
            <consortium name="RefSeq"/>
        </authorList>
    </citation>
    <scope>NUCLEOTIDE SEQUENCE [LARGE SCALE GENOMIC DNA]</scope>
    <source>
        <strain evidence="9">14028-0561.14</strain>
    </source>
</reference>
<name>A0A6P4HZC5_DROKI</name>
<dbReference type="GO" id="GO:0007020">
    <property type="term" value="P:microtubule nucleation"/>
    <property type="evidence" value="ECO:0007669"/>
    <property type="project" value="InterPro"/>
</dbReference>
<feature type="region of interest" description="Disordered" evidence="6">
    <location>
        <begin position="188"/>
        <end position="216"/>
    </location>
</feature>
<dbReference type="Pfam" id="PF17681">
    <property type="entry name" value="GCP_N_terminal"/>
    <property type="match status" value="1"/>
</dbReference>